<accession>A0A1I3NXU4</accession>
<evidence type="ECO:0000313" key="1">
    <source>
        <dbReference type="EMBL" id="SFJ13932.1"/>
    </source>
</evidence>
<dbReference type="InterPro" id="IPR014871">
    <property type="entry name" value="dUTPase/dCTP_pyrophosphatase"/>
</dbReference>
<gene>
    <name evidence="1" type="ORF">SAMN04487936_101108</name>
</gene>
<dbReference type="SUPFAM" id="SSF101386">
    <property type="entry name" value="all-alpha NTP pyrophosphatases"/>
    <property type="match status" value="1"/>
</dbReference>
<organism evidence="1 2">
    <name type="scientific">Halobacillus dabanensis</name>
    <dbReference type="NCBI Taxonomy" id="240302"/>
    <lineage>
        <taxon>Bacteria</taxon>
        <taxon>Bacillati</taxon>
        <taxon>Bacillota</taxon>
        <taxon>Bacilli</taxon>
        <taxon>Bacillales</taxon>
        <taxon>Bacillaceae</taxon>
        <taxon>Halobacillus</taxon>
    </lineage>
</organism>
<reference evidence="2" key="1">
    <citation type="submission" date="2016-10" db="EMBL/GenBank/DDBJ databases">
        <authorList>
            <person name="Varghese N."/>
            <person name="Submissions S."/>
        </authorList>
    </citation>
    <scope>NUCLEOTIDE SEQUENCE [LARGE SCALE GENOMIC DNA]</scope>
    <source>
        <strain evidence="2">CGMCC 1.3704</strain>
    </source>
</reference>
<dbReference type="AlphaFoldDB" id="A0A1I3NXU4"/>
<dbReference type="CDD" id="cd11527">
    <property type="entry name" value="NTP-PPase_dUTPase"/>
    <property type="match status" value="1"/>
</dbReference>
<dbReference type="PIRSF" id="PIRSF030140">
    <property type="entry name" value="UCP030140"/>
    <property type="match status" value="1"/>
</dbReference>
<keyword evidence="2" id="KW-1185">Reference proteome</keyword>
<dbReference type="OrthoDB" id="5506143at2"/>
<evidence type="ECO:0000313" key="2">
    <source>
        <dbReference type="Proteomes" id="UP000183557"/>
    </source>
</evidence>
<dbReference type="Pfam" id="PF08761">
    <property type="entry name" value="dUTPase_2"/>
    <property type="match status" value="1"/>
</dbReference>
<dbReference type="InterPro" id="IPR016947">
    <property type="entry name" value="UCP030140"/>
</dbReference>
<dbReference type="Gene3D" id="1.10.4010.10">
    <property type="entry name" value="Type II deoxyuridine triphosphatase"/>
    <property type="match status" value="1"/>
</dbReference>
<proteinExistence type="predicted"/>
<sequence>MDWKSLYNMQRKLDLYIENQHNLEKGEKIEEKVLALLVEVGELANETRCFKFWSMKRASEKSVILEEYVDGVHFLLSIGLDLGYTYTSTSIDAFDSQTAAFLNVYDTVHILRMEKGEEAYREAFHAYLQLGLTLGITEWELVEAYKRKNAINYERQDQGY</sequence>
<protein>
    <submittedName>
        <fullName evidence="1">Dimeric dUTPase, all-alpha-NTP-PPase (MazG) superfamily</fullName>
    </submittedName>
</protein>
<dbReference type="EMBL" id="FOSB01000001">
    <property type="protein sequence ID" value="SFJ13932.1"/>
    <property type="molecule type" value="Genomic_DNA"/>
</dbReference>
<dbReference type="RefSeq" id="WP_075034614.1">
    <property type="nucleotide sequence ID" value="NZ_FOSB01000001.1"/>
</dbReference>
<dbReference type="Proteomes" id="UP000183557">
    <property type="component" value="Unassembled WGS sequence"/>
</dbReference>
<name>A0A1I3NXU4_HALDA</name>